<sequence>MQQLASNFLPKSCRRAPRRRIALSVAARQVSSRHATDFGEPVAARDGYNIRYQRTIKLNEESNTIKDSSFCIMLVVTF</sequence>
<reference evidence="2" key="2">
    <citation type="submission" date="2017-02" db="EMBL/GenBank/DDBJ databases">
        <title>Sunflower complete genome.</title>
        <authorList>
            <person name="Langlade N."/>
            <person name="Munos S."/>
        </authorList>
    </citation>
    <scope>NUCLEOTIDE SEQUENCE [LARGE SCALE GENOMIC DNA]</scope>
    <source>
        <tissue evidence="2">Leaves</tissue>
    </source>
</reference>
<dbReference type="EMBL" id="CM007901">
    <property type="protein sequence ID" value="OTG04361.1"/>
    <property type="molecule type" value="Genomic_DNA"/>
</dbReference>
<dbReference type="EMBL" id="MNCJ02000327">
    <property type="protein sequence ID" value="KAF5776961.1"/>
    <property type="molecule type" value="Genomic_DNA"/>
</dbReference>
<name>A0A251T3A2_HELAN</name>
<reference evidence="1 3" key="1">
    <citation type="journal article" date="2017" name="Nature">
        <title>The sunflower genome provides insights into oil metabolism, flowering and Asterid evolution.</title>
        <authorList>
            <person name="Badouin H."/>
            <person name="Gouzy J."/>
            <person name="Grassa C.J."/>
            <person name="Murat F."/>
            <person name="Staton S.E."/>
            <person name="Cottret L."/>
            <person name="Lelandais-Briere C."/>
            <person name="Owens G.L."/>
            <person name="Carrere S."/>
            <person name="Mayjonade B."/>
            <person name="Legrand L."/>
            <person name="Gill N."/>
            <person name="Kane N.C."/>
            <person name="Bowers J.E."/>
            <person name="Hubner S."/>
            <person name="Bellec A."/>
            <person name="Berard A."/>
            <person name="Berges H."/>
            <person name="Blanchet N."/>
            <person name="Boniface M.C."/>
            <person name="Brunel D."/>
            <person name="Catrice O."/>
            <person name="Chaidir N."/>
            <person name="Claudel C."/>
            <person name="Donnadieu C."/>
            <person name="Faraut T."/>
            <person name="Fievet G."/>
            <person name="Helmstetter N."/>
            <person name="King M."/>
            <person name="Knapp S.J."/>
            <person name="Lai Z."/>
            <person name="Le Paslier M.C."/>
            <person name="Lippi Y."/>
            <person name="Lorenzon L."/>
            <person name="Mandel J.R."/>
            <person name="Marage G."/>
            <person name="Marchand G."/>
            <person name="Marquand E."/>
            <person name="Bret-Mestries E."/>
            <person name="Morien E."/>
            <person name="Nambeesan S."/>
            <person name="Nguyen T."/>
            <person name="Pegot-Espagnet P."/>
            <person name="Pouilly N."/>
            <person name="Raftis F."/>
            <person name="Sallet E."/>
            <person name="Schiex T."/>
            <person name="Thomas J."/>
            <person name="Vandecasteele C."/>
            <person name="Vares D."/>
            <person name="Vear F."/>
            <person name="Vautrin S."/>
            <person name="Crespi M."/>
            <person name="Mangin B."/>
            <person name="Burke J.M."/>
            <person name="Salse J."/>
            <person name="Munos S."/>
            <person name="Vincourt P."/>
            <person name="Rieseberg L.H."/>
            <person name="Langlade N.B."/>
        </authorList>
    </citation>
    <scope>NUCLEOTIDE SEQUENCE [LARGE SCALE GENOMIC DNA]</scope>
    <source>
        <strain evidence="3">cv. SF193</strain>
        <tissue evidence="1">Leaves</tissue>
    </source>
</reference>
<dbReference type="AlphaFoldDB" id="A0A251T3A2"/>
<evidence type="ECO:0000313" key="3">
    <source>
        <dbReference type="Proteomes" id="UP000215914"/>
    </source>
</evidence>
<organism evidence="2 3">
    <name type="scientific">Helianthus annuus</name>
    <name type="common">Common sunflower</name>
    <dbReference type="NCBI Taxonomy" id="4232"/>
    <lineage>
        <taxon>Eukaryota</taxon>
        <taxon>Viridiplantae</taxon>
        <taxon>Streptophyta</taxon>
        <taxon>Embryophyta</taxon>
        <taxon>Tracheophyta</taxon>
        <taxon>Spermatophyta</taxon>
        <taxon>Magnoliopsida</taxon>
        <taxon>eudicotyledons</taxon>
        <taxon>Gunneridae</taxon>
        <taxon>Pentapetalae</taxon>
        <taxon>asterids</taxon>
        <taxon>campanulids</taxon>
        <taxon>Asterales</taxon>
        <taxon>Asteraceae</taxon>
        <taxon>Asteroideae</taxon>
        <taxon>Heliantheae alliance</taxon>
        <taxon>Heliantheae</taxon>
        <taxon>Helianthus</taxon>
    </lineage>
</organism>
<proteinExistence type="predicted"/>
<dbReference type="InParanoid" id="A0A251T3A2"/>
<protein>
    <submittedName>
        <fullName evidence="2">Uncharacterized protein</fullName>
    </submittedName>
</protein>
<gene>
    <name evidence="2" type="ORF">HannXRQ_Chr12g0361411</name>
    <name evidence="1" type="ORF">HanXRQr2_Chr12g0530071</name>
</gene>
<accession>A0A251T3A2</accession>
<dbReference type="Gramene" id="mRNA:HanXRQr2_Chr12g0530071">
    <property type="protein sequence ID" value="mRNA:HanXRQr2_Chr12g0530071"/>
    <property type="gene ID" value="HanXRQr2_Chr12g0530071"/>
</dbReference>
<dbReference type="Proteomes" id="UP000215914">
    <property type="component" value="Chromosome 12"/>
</dbReference>
<evidence type="ECO:0000313" key="2">
    <source>
        <dbReference type="EMBL" id="OTG04361.1"/>
    </source>
</evidence>
<keyword evidence="3" id="KW-1185">Reference proteome</keyword>
<evidence type="ECO:0000313" key="1">
    <source>
        <dbReference type="EMBL" id="KAF5776961.1"/>
    </source>
</evidence>
<reference evidence="1" key="3">
    <citation type="submission" date="2020-06" db="EMBL/GenBank/DDBJ databases">
        <title>Helianthus annuus Genome sequencing and assembly Release 2.</title>
        <authorList>
            <person name="Gouzy J."/>
            <person name="Langlade N."/>
            <person name="Munos S."/>
        </authorList>
    </citation>
    <scope>NUCLEOTIDE SEQUENCE</scope>
    <source>
        <tissue evidence="1">Leaves</tissue>
    </source>
</reference>